<organism evidence="3 4">
    <name type="scientific">Thermosipho africanus (strain TCF52B)</name>
    <dbReference type="NCBI Taxonomy" id="484019"/>
    <lineage>
        <taxon>Bacteria</taxon>
        <taxon>Thermotogati</taxon>
        <taxon>Thermotogota</taxon>
        <taxon>Thermotogae</taxon>
        <taxon>Thermotogales</taxon>
        <taxon>Fervidobacteriaceae</taxon>
        <taxon>Thermosipho</taxon>
    </lineage>
</organism>
<protein>
    <submittedName>
        <fullName evidence="3">Peptidase M16 inactive domain family</fullName>
    </submittedName>
</protein>
<feature type="domain" description="Peptidase M16 C-terminal" evidence="2">
    <location>
        <begin position="215"/>
        <end position="395"/>
    </location>
</feature>
<reference evidence="3 4" key="1">
    <citation type="journal article" date="2009" name="J. Bacteriol.">
        <title>The genome of Thermosipho africanus TCF52B: lateral genetic connections to the Firmicutes and Archaea.</title>
        <authorList>
            <person name="Nesboe C.L."/>
            <person name="Bapteste E."/>
            <person name="Curtis B."/>
            <person name="Dahle H."/>
            <person name="Lopez P."/>
            <person name="Macleod D."/>
            <person name="Dlutek M."/>
            <person name="Bowman S."/>
            <person name="Zhaxybayeva O."/>
            <person name="Birkeland N.-K."/>
            <person name="Doolittle W.F."/>
        </authorList>
    </citation>
    <scope>NUCLEOTIDE SEQUENCE [LARGE SCALE GENOMIC DNA]</scope>
    <source>
        <strain evidence="3 4">TCF52B</strain>
    </source>
</reference>
<evidence type="ECO:0000259" key="1">
    <source>
        <dbReference type="Pfam" id="PF00675"/>
    </source>
</evidence>
<accession>B7IGQ6</accession>
<proteinExistence type="predicted"/>
<dbReference type="InterPro" id="IPR011765">
    <property type="entry name" value="Pept_M16_N"/>
</dbReference>
<dbReference type="Gene3D" id="3.30.830.10">
    <property type="entry name" value="Metalloenzyme, LuxS/M16 peptidase-like"/>
    <property type="match status" value="2"/>
</dbReference>
<dbReference type="InterPro" id="IPR007863">
    <property type="entry name" value="Peptidase_M16_C"/>
</dbReference>
<gene>
    <name evidence="3" type="ordered locus">THA_808</name>
</gene>
<dbReference type="Pfam" id="PF00675">
    <property type="entry name" value="Peptidase_M16"/>
    <property type="match status" value="1"/>
</dbReference>
<evidence type="ECO:0000313" key="3">
    <source>
        <dbReference type="EMBL" id="ACJ75270.1"/>
    </source>
</evidence>
<dbReference type="PANTHER" id="PTHR11851">
    <property type="entry name" value="METALLOPROTEASE"/>
    <property type="match status" value="1"/>
</dbReference>
<name>B7IGQ6_THEAB</name>
<dbReference type="SUPFAM" id="SSF63411">
    <property type="entry name" value="LuxS/MPP-like metallohydrolase"/>
    <property type="match status" value="2"/>
</dbReference>
<dbReference type="Proteomes" id="UP000002453">
    <property type="component" value="Chromosome"/>
</dbReference>
<dbReference type="STRING" id="484019.THA_808"/>
<dbReference type="OrthoDB" id="9811314at2"/>
<dbReference type="Pfam" id="PF05193">
    <property type="entry name" value="Peptidase_M16_C"/>
    <property type="match status" value="1"/>
</dbReference>
<dbReference type="EMBL" id="CP001185">
    <property type="protein sequence ID" value="ACJ75270.1"/>
    <property type="molecule type" value="Genomic_DNA"/>
</dbReference>
<dbReference type="RefSeq" id="WP_012579810.1">
    <property type="nucleotide sequence ID" value="NC_011653.1"/>
</dbReference>
<feature type="domain" description="Peptidase M16 N-terminal" evidence="1">
    <location>
        <begin position="64"/>
        <end position="178"/>
    </location>
</feature>
<dbReference type="HOGENOM" id="CLU_009902_6_1_0"/>
<evidence type="ECO:0000259" key="2">
    <source>
        <dbReference type="Pfam" id="PF05193"/>
    </source>
</evidence>
<dbReference type="eggNOG" id="COG0612">
    <property type="taxonomic scope" value="Bacteria"/>
</dbReference>
<evidence type="ECO:0000313" key="4">
    <source>
        <dbReference type="Proteomes" id="UP000002453"/>
    </source>
</evidence>
<dbReference type="GO" id="GO:0046872">
    <property type="term" value="F:metal ion binding"/>
    <property type="evidence" value="ECO:0007669"/>
    <property type="project" value="InterPro"/>
</dbReference>
<keyword evidence="4" id="KW-1185">Reference proteome</keyword>
<dbReference type="InterPro" id="IPR050361">
    <property type="entry name" value="MPP/UQCRC_Complex"/>
</dbReference>
<sequence length="491" mass="56665">MKKIFKNLIYILIILAFSANLFAVEFSKELFDKLAGAKNKIPTIEIPEYERVQLDNGMVFYISKDTTLPIVEIKGYVKFGKMNETIETAGYSSVMLDIMNTATKKFSETELIDFKELNGLEISFSANNDYYTISANSLSEDLEALFEALASELIEPQFEGNHFDRIVKEYLQSIGQSYTTEDGLLNMYYSINVFGKDHPYSFSDNLELLYANISSLTPEKLRDFYYKTISPNRIIISIAGNFEIDNVKELIKKYFANWKNTASSEPLFVYDSSLKTTPKIVVVDRQDSTQAKIKMGYRFPNFEFFKDKLYDRVAFLMANRIYGSGAFKSRLMKVLRTEKGYVYGINSSFSTGSYLGNFYVTTTVRYDAIADLIKDVKKIMEDIKYYKEPLTSEELFNEVNLYNALFPNAYKDKITVLDSVAFDVEIRKINENYINEFIKMYNSLSAEDVQKAFSRFTYPNNFVTIIVGNKEKIIENLENNGIKDYEVIENK</sequence>
<dbReference type="AlphaFoldDB" id="B7IGQ6"/>
<dbReference type="KEGG" id="taf:THA_808"/>
<dbReference type="InterPro" id="IPR011249">
    <property type="entry name" value="Metalloenz_LuxS/M16"/>
</dbReference>